<dbReference type="CDD" id="cd00200">
    <property type="entry name" value="WD40"/>
    <property type="match status" value="1"/>
</dbReference>
<dbReference type="FunCoup" id="A0A507AHY3">
    <property type="interactions" value="750"/>
</dbReference>
<dbReference type="CDD" id="cd08044">
    <property type="entry name" value="TAF5_NTD2"/>
    <property type="match status" value="1"/>
</dbReference>
<dbReference type="InterPro" id="IPR006594">
    <property type="entry name" value="LisH"/>
</dbReference>
<keyword evidence="5" id="KW-0805">Transcription regulation</keyword>
<dbReference type="InterPro" id="IPR019775">
    <property type="entry name" value="WD40_repeat_CS"/>
</dbReference>
<evidence type="ECO:0000313" key="12">
    <source>
        <dbReference type="Proteomes" id="UP000319257"/>
    </source>
</evidence>
<feature type="repeat" description="WD" evidence="8">
    <location>
        <begin position="516"/>
        <end position="548"/>
    </location>
</feature>
<dbReference type="PROSITE" id="PS50082">
    <property type="entry name" value="WD_REPEATS_2"/>
    <property type="match status" value="5"/>
</dbReference>
<dbReference type="Gene3D" id="2.130.10.10">
    <property type="entry name" value="YVTN repeat-like/Quinoprotein amine dehydrogenase"/>
    <property type="match status" value="3"/>
</dbReference>
<dbReference type="InterPro" id="IPR036322">
    <property type="entry name" value="WD40_repeat_dom_sf"/>
</dbReference>
<dbReference type="InterPro" id="IPR007582">
    <property type="entry name" value="TFIID_NTD2"/>
</dbReference>
<keyword evidence="7" id="KW-0539">Nucleus</keyword>
<evidence type="ECO:0000259" key="10">
    <source>
        <dbReference type="Pfam" id="PF04494"/>
    </source>
</evidence>
<gene>
    <name evidence="11" type="ORF">E0L32_009794</name>
</gene>
<dbReference type="InterPro" id="IPR015943">
    <property type="entry name" value="WD40/YVTN_repeat-like_dom_sf"/>
</dbReference>
<keyword evidence="3 8" id="KW-0853">WD repeat</keyword>
<dbReference type="STRING" id="1093900.A0A507AHY3"/>
<keyword evidence="4" id="KW-0677">Repeat</keyword>
<feature type="repeat" description="WD" evidence="8">
    <location>
        <begin position="652"/>
        <end position="679"/>
    </location>
</feature>
<dbReference type="Proteomes" id="UP000319257">
    <property type="component" value="Unassembled WGS sequence"/>
</dbReference>
<reference evidence="11 12" key="1">
    <citation type="submission" date="2019-06" db="EMBL/GenBank/DDBJ databases">
        <title>Draft genome sequence of the filamentous fungus Phialemoniopsis curvata isolated from diesel fuel.</title>
        <authorList>
            <person name="Varaljay V.A."/>
            <person name="Lyon W.J."/>
            <person name="Crouch A.L."/>
            <person name="Drake C.E."/>
            <person name="Hollomon J.M."/>
            <person name="Nadeau L.J."/>
            <person name="Nunn H.S."/>
            <person name="Stevenson B.S."/>
            <person name="Bojanowski C.L."/>
            <person name="Crookes-Goodson W.J."/>
        </authorList>
    </citation>
    <scope>NUCLEOTIDE SEQUENCE [LARGE SCALE GENOMIC DNA]</scope>
    <source>
        <strain evidence="11 12">D216</strain>
    </source>
</reference>
<comment type="similarity">
    <text evidence="2">Belongs to the WD repeat TAF5 family.</text>
</comment>
<proteinExistence type="inferred from homology"/>
<evidence type="ECO:0000256" key="5">
    <source>
        <dbReference type="ARBA" id="ARBA00023015"/>
    </source>
</evidence>
<dbReference type="InterPro" id="IPR001680">
    <property type="entry name" value="WD40_rpt"/>
</dbReference>
<dbReference type="AlphaFoldDB" id="A0A507AHY3"/>
<protein>
    <recommendedName>
        <fullName evidence="10">TFIID subunit TAF5 NTD2 domain-containing protein</fullName>
    </recommendedName>
</protein>
<dbReference type="PROSITE" id="PS00678">
    <property type="entry name" value="WD_REPEATS_1"/>
    <property type="match status" value="1"/>
</dbReference>
<evidence type="ECO:0000256" key="2">
    <source>
        <dbReference type="ARBA" id="ARBA00009435"/>
    </source>
</evidence>
<sequence>MSGSGPPGAAPAGSYAGPSQHGGTGGAPAGGNTGGGTTNTTTSASDLNKIPETLWLLFQMDERQTDDRGDRFVFKKVTDYLLKKGFTKTEATFRKESAHTGSDGRPIRKTVQDMGPERYAKAFNILKDWIDNGLDLYKFELAKVLWPIFVYSYLDLVSQQCGTEAKKFLETLKPHFENVHSDDLKTLASVTLPPHIKENHTTKLYMENSYKIPLNQHAAGQLLHFLERETDNGGFVISQILQERCSVDSTARGPIEQYSFEAIYRRAQNIELDDIDAQEGIPGVFTGVSNRDVLNANAPLKLGPMPMEPELRDDVRAELENEDARHPPADGVPNLVDEFDRKIKREESADGPTRAELPLPPSRAKDVVVEMQKIRENRDRFKIEGRTGGVGVPVSVCMFTFHNTCGSLNCMSFSKDNKLVAYGTSESYIRVWSIDGKPLRSKAIGDKETTNNRKLIGHSGPISGISFSDAVPFMEKSPFDNNKPAPETDAKLLLSSSFDGTVRLWSLETWSQLCIYKGHTGPVMRVLWGPLGHYFATAGWDKTVRVYSQDHASAQRIFVGHDTPISRIAWHPNGTYIFSASDESDKSIRMWSVPKGECVRVFNHHADYISALECSPNGKLLASADIGGNIILWDIDKGTRIKRCRGHGKGGITSLSFSVESNVLASGGLDGTVRVWDIDLPKDATKVPTLGGPSSAAPQPQADGTGAAGDTIAVGGGTGDRSITVGGQAPAQSAPAATTSGGTGKKKGKEVMITADQISAFATKKTPVLSVEFTRMNLLVAGGYFDP</sequence>
<dbReference type="GO" id="GO:0016251">
    <property type="term" value="F:RNA polymerase II general transcription initiation factor activity"/>
    <property type="evidence" value="ECO:0007669"/>
    <property type="project" value="TreeGrafter"/>
</dbReference>
<feature type="repeat" description="WD" evidence="8">
    <location>
        <begin position="558"/>
        <end position="601"/>
    </location>
</feature>
<comment type="caution">
    <text evidence="11">The sequence shown here is derived from an EMBL/GenBank/DDBJ whole genome shotgun (WGS) entry which is preliminary data.</text>
</comment>
<dbReference type="InParanoid" id="A0A507AHY3"/>
<evidence type="ECO:0000256" key="4">
    <source>
        <dbReference type="ARBA" id="ARBA00022737"/>
    </source>
</evidence>
<feature type="region of interest" description="Disordered" evidence="9">
    <location>
        <begin position="1"/>
        <end position="45"/>
    </location>
</feature>
<dbReference type="EMBL" id="SKBQ01000074">
    <property type="protein sequence ID" value="TPX08732.1"/>
    <property type="molecule type" value="Genomic_DNA"/>
</dbReference>
<dbReference type="PROSITE" id="PS50896">
    <property type="entry name" value="LISH"/>
    <property type="match status" value="1"/>
</dbReference>
<dbReference type="SUPFAM" id="SSF160897">
    <property type="entry name" value="Taf5 N-terminal domain-like"/>
    <property type="match status" value="1"/>
</dbReference>
<dbReference type="PANTHER" id="PTHR19879">
    <property type="entry name" value="TRANSCRIPTION INITIATION FACTOR TFIID"/>
    <property type="match status" value="1"/>
</dbReference>
<dbReference type="Pfam" id="PF00400">
    <property type="entry name" value="WD40"/>
    <property type="match status" value="6"/>
</dbReference>
<dbReference type="SUPFAM" id="SSF50978">
    <property type="entry name" value="WD40 repeat-like"/>
    <property type="match status" value="1"/>
</dbReference>
<feature type="compositionally biased region" description="Low complexity" evidence="9">
    <location>
        <begin position="726"/>
        <end position="740"/>
    </location>
</feature>
<keyword evidence="6" id="KW-0804">Transcription</keyword>
<evidence type="ECO:0000313" key="11">
    <source>
        <dbReference type="EMBL" id="TPX08732.1"/>
    </source>
</evidence>
<organism evidence="11 12">
    <name type="scientific">Thyridium curvatum</name>
    <dbReference type="NCBI Taxonomy" id="1093900"/>
    <lineage>
        <taxon>Eukaryota</taxon>
        <taxon>Fungi</taxon>
        <taxon>Dikarya</taxon>
        <taxon>Ascomycota</taxon>
        <taxon>Pezizomycotina</taxon>
        <taxon>Sordariomycetes</taxon>
        <taxon>Sordariomycetidae</taxon>
        <taxon>Thyridiales</taxon>
        <taxon>Thyridiaceae</taxon>
        <taxon>Thyridium</taxon>
    </lineage>
</organism>
<evidence type="ECO:0000256" key="8">
    <source>
        <dbReference type="PROSITE-ProRule" id="PRU00221"/>
    </source>
</evidence>
<feature type="compositionally biased region" description="Low complexity" evidence="9">
    <location>
        <begin position="10"/>
        <end position="19"/>
    </location>
</feature>
<feature type="domain" description="TFIID subunit TAF5 NTD2" evidence="10">
    <location>
        <begin position="114"/>
        <end position="245"/>
    </location>
</feature>
<dbReference type="SMART" id="SM00320">
    <property type="entry name" value="WD40"/>
    <property type="match status" value="6"/>
</dbReference>
<feature type="repeat" description="WD" evidence="8">
    <location>
        <begin position="489"/>
        <end position="509"/>
    </location>
</feature>
<dbReference type="OrthoDB" id="10266330at2759"/>
<dbReference type="GO" id="GO:0006367">
    <property type="term" value="P:transcription initiation at RNA polymerase II promoter"/>
    <property type="evidence" value="ECO:0007669"/>
    <property type="project" value="TreeGrafter"/>
</dbReference>
<evidence type="ECO:0000256" key="9">
    <source>
        <dbReference type="SAM" id="MobiDB-lite"/>
    </source>
</evidence>
<dbReference type="Pfam" id="PF04494">
    <property type="entry name" value="TFIID_NTD2"/>
    <property type="match status" value="1"/>
</dbReference>
<evidence type="ECO:0000256" key="6">
    <source>
        <dbReference type="ARBA" id="ARBA00023163"/>
    </source>
</evidence>
<comment type="subcellular location">
    <subcellularLocation>
        <location evidence="1">Nucleus</location>
    </subcellularLocation>
</comment>
<dbReference type="Gene3D" id="1.25.40.500">
    <property type="entry name" value="TFIID subunit TAF5, NTD2 domain"/>
    <property type="match status" value="1"/>
</dbReference>
<dbReference type="GeneID" id="41977241"/>
<dbReference type="GO" id="GO:0005669">
    <property type="term" value="C:transcription factor TFIID complex"/>
    <property type="evidence" value="ECO:0007669"/>
    <property type="project" value="TreeGrafter"/>
</dbReference>
<dbReference type="RefSeq" id="XP_030990443.1">
    <property type="nucleotide sequence ID" value="XM_031144796.1"/>
</dbReference>
<evidence type="ECO:0000256" key="3">
    <source>
        <dbReference type="ARBA" id="ARBA00022574"/>
    </source>
</evidence>
<accession>A0A507AHY3</accession>
<dbReference type="PRINTS" id="PR00320">
    <property type="entry name" value="GPROTEINBRPT"/>
</dbReference>
<feature type="compositionally biased region" description="Low complexity" evidence="9">
    <location>
        <begin position="702"/>
        <end position="713"/>
    </location>
</feature>
<feature type="region of interest" description="Disordered" evidence="9">
    <location>
        <begin position="687"/>
        <end position="748"/>
    </location>
</feature>
<dbReference type="PANTHER" id="PTHR19879:SF1">
    <property type="entry name" value="CANNONBALL-RELATED"/>
    <property type="match status" value="1"/>
</dbReference>
<evidence type="ECO:0000256" key="7">
    <source>
        <dbReference type="ARBA" id="ARBA00023242"/>
    </source>
</evidence>
<dbReference type="InterPro" id="IPR020472">
    <property type="entry name" value="WD40_PAC1"/>
</dbReference>
<feature type="repeat" description="WD" evidence="8">
    <location>
        <begin position="602"/>
        <end position="643"/>
    </location>
</feature>
<name>A0A507AHY3_9PEZI</name>
<dbReference type="PROSITE" id="PS50294">
    <property type="entry name" value="WD_REPEATS_REGION"/>
    <property type="match status" value="3"/>
</dbReference>
<feature type="compositionally biased region" description="Gly residues" evidence="9">
    <location>
        <begin position="20"/>
        <end position="37"/>
    </location>
</feature>
<evidence type="ECO:0000256" key="1">
    <source>
        <dbReference type="ARBA" id="ARBA00004123"/>
    </source>
</evidence>
<keyword evidence="12" id="KW-1185">Reference proteome</keyword>
<dbReference type="InterPro" id="IPR037264">
    <property type="entry name" value="TFIID_NTD2_sf"/>
</dbReference>